<comment type="caution">
    <text evidence="10">The sequence shown here is derived from an EMBL/GenBank/DDBJ whole genome shotgun (WGS) entry which is preliminary data.</text>
</comment>
<feature type="transmembrane region" description="Helical" evidence="8">
    <location>
        <begin position="191"/>
        <end position="214"/>
    </location>
</feature>
<proteinExistence type="inferred from homology"/>
<evidence type="ECO:0000256" key="7">
    <source>
        <dbReference type="ARBA" id="ARBA00023315"/>
    </source>
</evidence>
<dbReference type="GO" id="GO:0006612">
    <property type="term" value="P:protein targeting to membrane"/>
    <property type="evidence" value="ECO:0000318"/>
    <property type="project" value="GO_Central"/>
</dbReference>
<comment type="catalytic activity">
    <reaction evidence="8">
        <text>L-cysteinyl-[protein] + hexadecanoyl-CoA = S-hexadecanoyl-L-cysteinyl-[protein] + CoA</text>
        <dbReference type="Rhea" id="RHEA:36683"/>
        <dbReference type="Rhea" id="RHEA-COMP:10131"/>
        <dbReference type="Rhea" id="RHEA-COMP:11032"/>
        <dbReference type="ChEBI" id="CHEBI:29950"/>
        <dbReference type="ChEBI" id="CHEBI:57287"/>
        <dbReference type="ChEBI" id="CHEBI:57379"/>
        <dbReference type="ChEBI" id="CHEBI:74151"/>
        <dbReference type="EC" id="2.3.1.225"/>
    </reaction>
</comment>
<reference evidence="11" key="1">
    <citation type="journal article" date="2016" name="Nat. Biotechnol.">
        <title>Sequencing wild and cultivated cassava and related species reveals extensive interspecific hybridization and genetic diversity.</title>
        <authorList>
            <person name="Bredeson J.V."/>
            <person name="Lyons J.B."/>
            <person name="Prochnik S.E."/>
            <person name="Wu G.A."/>
            <person name="Ha C.M."/>
            <person name="Edsinger-Gonzales E."/>
            <person name="Grimwood J."/>
            <person name="Schmutz J."/>
            <person name="Rabbi I.Y."/>
            <person name="Egesi C."/>
            <person name="Nauluvula P."/>
            <person name="Lebot V."/>
            <person name="Ndunguru J."/>
            <person name="Mkamilo G."/>
            <person name="Bart R.S."/>
            <person name="Setter T.L."/>
            <person name="Gleadow R.M."/>
            <person name="Kulakow P."/>
            <person name="Ferguson M.E."/>
            <person name="Rounsley S."/>
            <person name="Rokhsar D.S."/>
        </authorList>
    </citation>
    <scope>NUCLEOTIDE SEQUENCE [LARGE SCALE GENOMIC DNA]</scope>
    <source>
        <strain evidence="11">cv. AM560-2</strain>
    </source>
</reference>
<feature type="domain" description="Palmitoyltransferase DHHC" evidence="9">
    <location>
        <begin position="159"/>
        <end position="272"/>
    </location>
</feature>
<keyword evidence="11" id="KW-1185">Reference proteome</keyword>
<evidence type="ECO:0000313" key="10">
    <source>
        <dbReference type="EMBL" id="OAY51804.1"/>
    </source>
</evidence>
<organism evidence="10 11">
    <name type="scientific">Manihot esculenta</name>
    <name type="common">Cassava</name>
    <name type="synonym">Jatropha manihot</name>
    <dbReference type="NCBI Taxonomy" id="3983"/>
    <lineage>
        <taxon>Eukaryota</taxon>
        <taxon>Viridiplantae</taxon>
        <taxon>Streptophyta</taxon>
        <taxon>Embryophyta</taxon>
        <taxon>Tracheophyta</taxon>
        <taxon>Spermatophyta</taxon>
        <taxon>Magnoliopsida</taxon>
        <taxon>eudicotyledons</taxon>
        <taxon>Gunneridae</taxon>
        <taxon>Pentapetalae</taxon>
        <taxon>rosids</taxon>
        <taxon>fabids</taxon>
        <taxon>Malpighiales</taxon>
        <taxon>Euphorbiaceae</taxon>
        <taxon>Crotonoideae</taxon>
        <taxon>Manihoteae</taxon>
        <taxon>Manihot</taxon>
    </lineage>
</organism>
<evidence type="ECO:0000313" key="11">
    <source>
        <dbReference type="Proteomes" id="UP000091857"/>
    </source>
</evidence>
<evidence type="ECO:0000256" key="5">
    <source>
        <dbReference type="ARBA" id="ARBA00022989"/>
    </source>
</evidence>
<sequence length="315" mass="35786">MQQFHAQRKKEPFLASVGRCTISCILALLTQYALSLVPRFFSASFLLIQLALSVVVLLLVVGFGKWCRKLLGVSASAPAFVFFNILFVWVVYFVIVRQAIPYFIDAVFNGEVAMLFIGVCSILSSDPGLVTHGSSHSDKLDEIKAFEVEVQNESSSLLKRVRYCKSCEAYVKGFDHHCPAFGNCIGQNNHVLFMVLLLGFLTTEASYVMCSFQFARDSKILGGNRFEIGLAGSLVISTMLFTLLQVLWQGGFMAWHIYCICFNIRTDEWINWRKYPEFQVIIQSQPDRSFTEMRFTNPYDKGIVQNVKEFFTVRD</sequence>
<evidence type="ECO:0000256" key="2">
    <source>
        <dbReference type="ARBA" id="ARBA00008574"/>
    </source>
</evidence>
<keyword evidence="5 8" id="KW-1133">Transmembrane helix</keyword>
<keyword evidence="4 8" id="KW-0812">Transmembrane</keyword>
<feature type="transmembrane region" description="Helical" evidence="8">
    <location>
        <begin position="40"/>
        <end position="63"/>
    </location>
</feature>
<accession>A0A2C9VZ58</accession>
<dbReference type="STRING" id="3983.A0A2C9VZ58"/>
<dbReference type="InterPro" id="IPR001594">
    <property type="entry name" value="Palmitoyltrfase_DHHC"/>
</dbReference>
<dbReference type="PROSITE" id="PS50216">
    <property type="entry name" value="DHHC"/>
    <property type="match status" value="1"/>
</dbReference>
<keyword evidence="6 8" id="KW-0472">Membrane</keyword>
<dbReference type="PANTHER" id="PTHR22883:SF127">
    <property type="entry name" value="ZDHHC-TYPE PALMITOYLTRANSFERASE 3-RELATED"/>
    <property type="match status" value="1"/>
</dbReference>
<feature type="transmembrane region" description="Helical" evidence="8">
    <location>
        <begin position="226"/>
        <end position="248"/>
    </location>
</feature>
<evidence type="ECO:0000256" key="1">
    <source>
        <dbReference type="ARBA" id="ARBA00004127"/>
    </source>
</evidence>
<evidence type="ECO:0000256" key="3">
    <source>
        <dbReference type="ARBA" id="ARBA00022679"/>
    </source>
</evidence>
<dbReference type="GO" id="GO:0005794">
    <property type="term" value="C:Golgi apparatus"/>
    <property type="evidence" value="ECO:0000318"/>
    <property type="project" value="GO_Central"/>
</dbReference>
<keyword evidence="3 8" id="KW-0808">Transferase</keyword>
<keyword evidence="7 8" id="KW-0012">Acyltransferase</keyword>
<feature type="transmembrane region" description="Helical" evidence="8">
    <location>
        <begin position="12"/>
        <end position="34"/>
    </location>
</feature>
<dbReference type="GO" id="GO:0005783">
    <property type="term" value="C:endoplasmic reticulum"/>
    <property type="evidence" value="ECO:0000318"/>
    <property type="project" value="GO_Central"/>
</dbReference>
<dbReference type="AlphaFoldDB" id="A0A2C9VZ58"/>
<evidence type="ECO:0000256" key="4">
    <source>
        <dbReference type="ARBA" id="ARBA00022692"/>
    </source>
</evidence>
<protein>
    <recommendedName>
        <fullName evidence="8">S-acyltransferase</fullName>
        <ecNumber evidence="8">2.3.1.225</ecNumber>
    </recommendedName>
    <alternativeName>
        <fullName evidence="8">Palmitoyltransferase</fullName>
    </alternativeName>
</protein>
<dbReference type="Pfam" id="PF01529">
    <property type="entry name" value="DHHC"/>
    <property type="match status" value="1"/>
</dbReference>
<name>A0A2C9VZ58_MANES</name>
<dbReference type="GO" id="GO:0019706">
    <property type="term" value="F:protein-cysteine S-palmitoyltransferase activity"/>
    <property type="evidence" value="ECO:0000318"/>
    <property type="project" value="GO_Central"/>
</dbReference>
<evidence type="ECO:0000256" key="8">
    <source>
        <dbReference type="RuleBase" id="RU079119"/>
    </source>
</evidence>
<comment type="subcellular location">
    <subcellularLocation>
        <location evidence="1">Endomembrane system</location>
        <topology evidence="1">Multi-pass membrane protein</topology>
    </subcellularLocation>
</comment>
<comment type="domain">
    <text evidence="8">The DHHC domain is required for palmitoyltransferase activity.</text>
</comment>
<dbReference type="Gramene" id="Manes.04G034000.1.v8.1">
    <property type="protein sequence ID" value="Manes.04G034000.1.v8.1.CDS"/>
    <property type="gene ID" value="Manes.04G034000.v8.1"/>
</dbReference>
<evidence type="ECO:0000256" key="6">
    <source>
        <dbReference type="ARBA" id="ARBA00023136"/>
    </source>
</evidence>
<dbReference type="Proteomes" id="UP000091857">
    <property type="component" value="Chromosome 4"/>
</dbReference>
<dbReference type="OMA" id="AVFLIWH"/>
<dbReference type="PANTHER" id="PTHR22883">
    <property type="entry name" value="ZINC FINGER DHHC DOMAIN CONTAINING PROTEIN"/>
    <property type="match status" value="1"/>
</dbReference>
<dbReference type="EMBL" id="CM004390">
    <property type="protein sequence ID" value="OAY51804.1"/>
    <property type="molecule type" value="Genomic_DNA"/>
</dbReference>
<dbReference type="EC" id="2.3.1.225" evidence="8"/>
<feature type="transmembrane region" description="Helical" evidence="8">
    <location>
        <begin position="70"/>
        <end position="96"/>
    </location>
</feature>
<comment type="similarity">
    <text evidence="2 8">Belongs to the DHHC palmitoyltransferase family.</text>
</comment>
<dbReference type="OrthoDB" id="331948at2759"/>
<dbReference type="InterPro" id="IPR039859">
    <property type="entry name" value="PFA4/ZDH16/20/ERF2-like"/>
</dbReference>
<evidence type="ECO:0000259" key="9">
    <source>
        <dbReference type="Pfam" id="PF01529"/>
    </source>
</evidence>
<gene>
    <name evidence="10" type="ORF">MANES_04G034000v8</name>
</gene>